<proteinExistence type="inferred from homology"/>
<gene>
    <name evidence="7" type="primary">rps3</name>
</gene>
<dbReference type="GO" id="GO:0005739">
    <property type="term" value="C:mitochondrion"/>
    <property type="evidence" value="ECO:0007669"/>
    <property type="project" value="UniProtKB-SubCell"/>
</dbReference>
<comment type="subcellular location">
    <subcellularLocation>
        <location evidence="1">Mitochondrion</location>
    </subcellularLocation>
</comment>
<name>A0A075DDG8_9AGAM</name>
<dbReference type="InterPro" id="IPR007980">
    <property type="entry name" value="Ribosomal_uS3m_fun"/>
</dbReference>
<dbReference type="GO" id="GO:1990904">
    <property type="term" value="C:ribonucleoprotein complex"/>
    <property type="evidence" value="ECO:0007669"/>
    <property type="project" value="UniProtKB-KW"/>
</dbReference>
<keyword evidence="4 7" id="KW-0496">Mitochondrion</keyword>
<evidence type="ECO:0000256" key="6">
    <source>
        <dbReference type="ARBA" id="ARBA00035157"/>
    </source>
</evidence>
<accession>A0A075DDG8</accession>
<reference evidence="7" key="1">
    <citation type="journal article" date="2014" name="Curr. Genet.">
        <title>Intronic and plasmid-derived regions contribute to the large mitochondrial genome sizes of Agaricomycetes.</title>
        <authorList>
            <person name="Himmelstrand K."/>
            <person name="Olson A."/>
            <person name="Brandstrom Durling M."/>
            <person name="Karlsson M."/>
            <person name="Stenlid J."/>
        </authorList>
    </citation>
    <scope>NUCLEOTIDE SEQUENCE</scope>
    <source>
        <strain evidence="7">TC 32-1</strain>
    </source>
</reference>
<evidence type="ECO:0000313" key="7">
    <source>
        <dbReference type="EMBL" id="AHK09742.1"/>
    </source>
</evidence>
<evidence type="ECO:0000256" key="5">
    <source>
        <dbReference type="ARBA" id="ARBA00023274"/>
    </source>
</evidence>
<protein>
    <recommendedName>
        <fullName evidence="6">Small ribosomal subunit protein uS3m</fullName>
    </recommendedName>
</protein>
<sequence length="419" mass="48388">MNKQINNTIKANQVTPLFLIPLLKNTFADKSQIFSNSSVPSNINLNTLSLNSILKKNSTIDNNKKVSKKELIKNINKIIEYKNEVSAHCNSTMNNNSNIISIIKKGLEQNENLQPISQRIKDKNKININRKNRKKALLTKFQNLNLQAIKHNNRVFNFSNIKNDLKENNKINNKSNPIFISNSNFIKSISIFQSDLANYNKIVYNFNKNNNNQIFQNIYSILESAFYSMSSLISKPVFYITPSKIKIQLFYFWNPLKKRFYKKSKFFSKFLILNNNRLKFLASNLSLLLNKPVELELTRLYYPHYDSNILANLIGLISNIIKFRFIKIRLFKVAKVKNPKRMTRKIYNSVIPSVLSGLRLKLAGRVLTQKMSKRVKALNFQKGSLARNKATLISSSRFTNKNKRGAFSVTVTTGNLLLD</sequence>
<dbReference type="GeneID" id="19908523"/>
<keyword evidence="3 7" id="KW-0689">Ribosomal protein</keyword>
<dbReference type="GO" id="GO:0003735">
    <property type="term" value="F:structural constituent of ribosome"/>
    <property type="evidence" value="ECO:0007669"/>
    <property type="project" value="InterPro"/>
</dbReference>
<evidence type="ECO:0000256" key="3">
    <source>
        <dbReference type="ARBA" id="ARBA00022980"/>
    </source>
</evidence>
<dbReference type="AlphaFoldDB" id="A0A075DDG8"/>
<comment type="similarity">
    <text evidence="2">Belongs to the universal ribosomal protein uS3 family.</text>
</comment>
<organism evidence="7">
    <name type="scientific">Heterobasidion irregulare</name>
    <dbReference type="NCBI Taxonomy" id="984962"/>
    <lineage>
        <taxon>Eukaryota</taxon>
        <taxon>Fungi</taxon>
        <taxon>Dikarya</taxon>
        <taxon>Basidiomycota</taxon>
        <taxon>Agaricomycotina</taxon>
        <taxon>Agaricomycetes</taxon>
        <taxon>Russulales</taxon>
        <taxon>Bondarzewiaceae</taxon>
        <taxon>Heterobasidion</taxon>
        <taxon>Heterobasidion annosum species complex</taxon>
    </lineage>
</organism>
<dbReference type="RefSeq" id="YP_009048489.1">
    <property type="nucleotide sequence ID" value="NC_024555.1"/>
</dbReference>
<evidence type="ECO:0000256" key="2">
    <source>
        <dbReference type="ARBA" id="ARBA00010761"/>
    </source>
</evidence>
<geneLocation type="mitochondrion" evidence="7"/>
<dbReference type="GO" id="GO:0005840">
    <property type="term" value="C:ribosome"/>
    <property type="evidence" value="ECO:0007669"/>
    <property type="project" value="UniProtKB-KW"/>
</dbReference>
<evidence type="ECO:0000256" key="1">
    <source>
        <dbReference type="ARBA" id="ARBA00004173"/>
    </source>
</evidence>
<dbReference type="GO" id="GO:0006412">
    <property type="term" value="P:translation"/>
    <property type="evidence" value="ECO:0007669"/>
    <property type="project" value="InterPro"/>
</dbReference>
<keyword evidence="5" id="KW-0687">Ribonucleoprotein</keyword>
<dbReference type="EMBL" id="KF957635">
    <property type="protein sequence ID" value="AHK09742.1"/>
    <property type="molecule type" value="Genomic_DNA"/>
</dbReference>
<dbReference type="Pfam" id="PF05316">
    <property type="entry name" value="VAR1"/>
    <property type="match status" value="1"/>
</dbReference>
<evidence type="ECO:0000256" key="4">
    <source>
        <dbReference type="ARBA" id="ARBA00023128"/>
    </source>
</evidence>